<evidence type="ECO:0000256" key="5">
    <source>
        <dbReference type="SAM" id="MobiDB-lite"/>
    </source>
</evidence>
<feature type="compositionally biased region" description="Basic and acidic residues" evidence="5">
    <location>
        <begin position="910"/>
        <end position="922"/>
    </location>
</feature>
<evidence type="ECO:0000313" key="6">
    <source>
        <dbReference type="EMBL" id="KAH3803015.1"/>
    </source>
</evidence>
<feature type="compositionally biased region" description="Basic and acidic residues" evidence="5">
    <location>
        <begin position="1162"/>
        <end position="1172"/>
    </location>
</feature>
<keyword evidence="7" id="KW-1185">Reference proteome</keyword>
<feature type="compositionally biased region" description="Polar residues" evidence="5">
    <location>
        <begin position="114"/>
        <end position="138"/>
    </location>
</feature>
<evidence type="ECO:0000256" key="1">
    <source>
        <dbReference type="ARBA" id="ARBA00004496"/>
    </source>
</evidence>
<feature type="compositionally biased region" description="Low complexity" evidence="5">
    <location>
        <begin position="101"/>
        <end position="113"/>
    </location>
</feature>
<evidence type="ECO:0000256" key="4">
    <source>
        <dbReference type="SAM" id="Coils"/>
    </source>
</evidence>
<feature type="region of interest" description="Disordered" evidence="5">
    <location>
        <begin position="88"/>
        <end position="138"/>
    </location>
</feature>
<feature type="region of interest" description="Disordered" evidence="5">
    <location>
        <begin position="384"/>
        <end position="405"/>
    </location>
</feature>
<dbReference type="AlphaFoldDB" id="A0A9D4J912"/>
<keyword evidence="2" id="KW-0963">Cytoplasm</keyword>
<feature type="region of interest" description="Disordered" evidence="5">
    <location>
        <begin position="272"/>
        <end position="294"/>
    </location>
</feature>
<dbReference type="SUPFAM" id="SSF57997">
    <property type="entry name" value="Tropomyosin"/>
    <property type="match status" value="1"/>
</dbReference>
<reference evidence="6" key="1">
    <citation type="journal article" date="2019" name="bioRxiv">
        <title>The Genome of the Zebra Mussel, Dreissena polymorpha: A Resource for Invasive Species Research.</title>
        <authorList>
            <person name="McCartney M.A."/>
            <person name="Auch B."/>
            <person name="Kono T."/>
            <person name="Mallez S."/>
            <person name="Zhang Y."/>
            <person name="Obille A."/>
            <person name="Becker A."/>
            <person name="Abrahante J.E."/>
            <person name="Garbe J."/>
            <person name="Badalamenti J.P."/>
            <person name="Herman A."/>
            <person name="Mangelson H."/>
            <person name="Liachko I."/>
            <person name="Sullivan S."/>
            <person name="Sone E.D."/>
            <person name="Koren S."/>
            <person name="Silverstein K.A.T."/>
            <person name="Beckman K.B."/>
            <person name="Gohl D.M."/>
        </authorList>
    </citation>
    <scope>NUCLEOTIDE SEQUENCE</scope>
    <source>
        <strain evidence="6">Duluth1</strain>
        <tissue evidence="6">Whole animal</tissue>
    </source>
</reference>
<accession>A0A9D4J912</accession>
<feature type="compositionally biased region" description="Acidic residues" evidence="5">
    <location>
        <begin position="1"/>
        <end position="10"/>
    </location>
</feature>
<dbReference type="Gene3D" id="1.10.287.1490">
    <property type="match status" value="1"/>
</dbReference>
<comment type="caution">
    <text evidence="6">The sequence shown here is derived from an EMBL/GenBank/DDBJ whole genome shotgun (WGS) entry which is preliminary data.</text>
</comment>
<feature type="non-terminal residue" evidence="6">
    <location>
        <position position="1"/>
    </location>
</feature>
<dbReference type="PANTHER" id="PTHR18875:SF8">
    <property type="entry name" value="COILED-COIL DOMAIN-CONTAINING PROTEIN 18"/>
    <property type="match status" value="1"/>
</dbReference>
<protein>
    <submittedName>
        <fullName evidence="6">Uncharacterized protein</fullName>
    </submittedName>
</protein>
<name>A0A9D4J912_DREPO</name>
<feature type="coiled-coil region" evidence="4">
    <location>
        <begin position="497"/>
        <end position="619"/>
    </location>
</feature>
<proteinExistence type="predicted"/>
<evidence type="ECO:0000256" key="2">
    <source>
        <dbReference type="ARBA" id="ARBA00022490"/>
    </source>
</evidence>
<feature type="region of interest" description="Disordered" evidence="5">
    <location>
        <begin position="1216"/>
        <end position="1246"/>
    </location>
</feature>
<dbReference type="Proteomes" id="UP000828390">
    <property type="component" value="Unassembled WGS sequence"/>
</dbReference>
<dbReference type="EMBL" id="JAIWYP010000007">
    <property type="protein sequence ID" value="KAH3803015.1"/>
    <property type="molecule type" value="Genomic_DNA"/>
</dbReference>
<dbReference type="GO" id="GO:0005737">
    <property type="term" value="C:cytoplasm"/>
    <property type="evidence" value="ECO:0007669"/>
    <property type="project" value="UniProtKB-SubCell"/>
</dbReference>
<keyword evidence="3 4" id="KW-0175">Coiled coil</keyword>
<evidence type="ECO:0000313" key="7">
    <source>
        <dbReference type="Proteomes" id="UP000828390"/>
    </source>
</evidence>
<organism evidence="6 7">
    <name type="scientific">Dreissena polymorpha</name>
    <name type="common">Zebra mussel</name>
    <name type="synonym">Mytilus polymorpha</name>
    <dbReference type="NCBI Taxonomy" id="45954"/>
    <lineage>
        <taxon>Eukaryota</taxon>
        <taxon>Metazoa</taxon>
        <taxon>Spiralia</taxon>
        <taxon>Lophotrochozoa</taxon>
        <taxon>Mollusca</taxon>
        <taxon>Bivalvia</taxon>
        <taxon>Autobranchia</taxon>
        <taxon>Heteroconchia</taxon>
        <taxon>Euheterodonta</taxon>
        <taxon>Imparidentia</taxon>
        <taxon>Neoheterodontei</taxon>
        <taxon>Myida</taxon>
        <taxon>Dreissenoidea</taxon>
        <taxon>Dreissenidae</taxon>
        <taxon>Dreissena</taxon>
    </lineage>
</organism>
<feature type="region of interest" description="Disordered" evidence="5">
    <location>
        <begin position="1083"/>
        <end position="1181"/>
    </location>
</feature>
<feature type="region of interest" description="Disordered" evidence="5">
    <location>
        <begin position="1"/>
        <end position="20"/>
    </location>
</feature>
<sequence length="1246" mass="144581">QLQSEQEVDEDNKTSIEQQNNELRAQISKLSNKITRLEADSQLLESFQFENRQLRSENDLQQQQLARCQQEIEESRTMLTQLEQLAQQVQHSFNSRPTSRNNSFSGNDSGNFSLRNPSDMTQSSLQKSAANGTESSTASAKNILSDLRLKLAMKDAEIEKLKAGNQERQVQEQAGVIENLRTDLSNMIEKNQRSAEQAQELDSMVTRLGQEKDRLLAQVKELRKELSDRDSENSSFEIRITQRNSQLIELQEQLNEKSVELTKLENKVREKTRQVSSLEEQLEEKTSQSTHQTARVKQLEAEITAREEEAQALHRELRDKQGGADVQREERERVQKIHQEQCKDYQKQIDILQERVENKSSQALEWEKQTDILRREISDKSHRLHDTEQALARTEKDLEDKKEQTREMLRQLESQARDGTNQIRQLETALNLCKDEIKTYIGALEENKAQYDKEVRHREEKIKYLTRQNKVLGHQLEVKGQECEHLEKAETESQAMIEQSTARIHDLEEMQAKLQKQISSLERELLNGNAQWMSDQQSKDVQLKNACEDLERKTIQLRELSSKLKSVEEERNRLSSEVDLLDAQLHDEQDEHDSKSDRIAKLERDLRDMRVQLEHKIELVTDFEEQLTQKNGDMEQQLQLVGDLDHEIKRFQDLHEGNCERIADLEKQLDKAGYEAKARDEMIDDLKDSLRSIQEELSSSKSETVSLKALLEERQQQLEERVALVGHLESTLSKEHEEMERRIQKLDQNVQKHVVEVQERTKQIADLDDKLQQTQSQLREVTLQHQQGTQLCNKQQMELQSKTAKLQELETLVERQKTKLDEQKEENVEITQELRLTREQLQQQHTDFMSTRRELAHSNREQEKLQRELEELRNTLESYESDKARLAEELGAAKARVDEAQSKTSVEVQKLSDEHDDRERKYQSEVSALREEMGDYREANDILKAQLRDKTRQLGEMEKHYADQVRLAAQELDNINEEMESRKEQMENSSEQIILKDSEIARLQAKISGLERTLQAMRMSDSSLMSNIQGRESDILGMSRSHRQSDGQGREIILTDVTVSAPTQQYGTQAFEVEQEVEIRYIPRGRNNNSEKTDQENIEPTGPVRVLNFAEDDQSKTSGLHRPKPVLPKGVTSKKDRPVYGNSKESAGNKKEQKTSAFSRVIAEKPKPKEEPVFPGEIGQEPVTAMRMYSADTFDLETSDLDPEQCMKALQDKLRANEQRQKDIDRQLQNLDLDDDNEECGTADDT</sequence>
<feature type="compositionally biased region" description="Basic and acidic residues" evidence="5">
    <location>
        <begin position="1216"/>
        <end position="1226"/>
    </location>
</feature>
<dbReference type="PANTHER" id="PTHR18875">
    <property type="entry name" value="SARCOMA ANTIGEN NY-SAR-24/CYTOSKELETAL PROTEIN SOJO"/>
    <property type="match status" value="1"/>
</dbReference>
<gene>
    <name evidence="6" type="ORF">DPMN_156713</name>
</gene>
<feature type="region of interest" description="Disordered" evidence="5">
    <location>
        <begin position="898"/>
        <end position="922"/>
    </location>
</feature>
<reference evidence="6" key="2">
    <citation type="submission" date="2020-11" db="EMBL/GenBank/DDBJ databases">
        <authorList>
            <person name="McCartney M.A."/>
            <person name="Auch B."/>
            <person name="Kono T."/>
            <person name="Mallez S."/>
            <person name="Becker A."/>
            <person name="Gohl D.M."/>
            <person name="Silverstein K.A.T."/>
            <person name="Koren S."/>
            <person name="Bechman K.B."/>
            <person name="Herman A."/>
            <person name="Abrahante J.E."/>
            <person name="Garbe J."/>
        </authorList>
    </citation>
    <scope>NUCLEOTIDE SEQUENCE</scope>
    <source>
        <strain evidence="6">Duluth1</strain>
        <tissue evidence="6">Whole animal</tissue>
    </source>
</reference>
<feature type="compositionally biased region" description="Acidic residues" evidence="5">
    <location>
        <begin position="1232"/>
        <end position="1246"/>
    </location>
</feature>
<feature type="compositionally biased region" description="Polar residues" evidence="5">
    <location>
        <begin position="88"/>
        <end position="100"/>
    </location>
</feature>
<comment type="subcellular location">
    <subcellularLocation>
        <location evidence="1">Cytoplasm</location>
    </subcellularLocation>
</comment>
<evidence type="ECO:0000256" key="3">
    <source>
        <dbReference type="ARBA" id="ARBA00023054"/>
    </source>
</evidence>